<dbReference type="PROSITE" id="PS00143">
    <property type="entry name" value="INSULINASE"/>
    <property type="match status" value="1"/>
</dbReference>
<dbReference type="FunFam" id="3.30.830.10:FF:000005">
    <property type="entry name" value="nardilysin isoform X1"/>
    <property type="match status" value="1"/>
</dbReference>
<evidence type="ECO:0000256" key="2">
    <source>
        <dbReference type="ARBA" id="ARBA00007261"/>
    </source>
</evidence>
<dbReference type="Pfam" id="PF22456">
    <property type="entry name" value="PqqF-like_C_4"/>
    <property type="match status" value="1"/>
</dbReference>
<dbReference type="InterPro" id="IPR011765">
    <property type="entry name" value="Pept_M16_N"/>
</dbReference>
<reference evidence="12" key="1">
    <citation type="submission" date="2018-05" db="EMBL/GenBank/DDBJ databases">
        <authorList>
            <person name="Lanie J.A."/>
            <person name="Ng W.-L."/>
            <person name="Kazmierczak K.M."/>
            <person name="Andrzejewski T.M."/>
            <person name="Davidsen T.M."/>
            <person name="Wayne K.J."/>
            <person name="Tettelin H."/>
            <person name="Glass J.I."/>
            <person name="Rusch D."/>
            <person name="Podicherti R."/>
            <person name="Tsui H.-C.T."/>
            <person name="Winkler M.E."/>
        </authorList>
    </citation>
    <scope>NUCLEOTIDE SEQUENCE</scope>
</reference>
<evidence type="ECO:0008006" key="13">
    <source>
        <dbReference type="Google" id="ProtNLM"/>
    </source>
</evidence>
<dbReference type="PANTHER" id="PTHR43690">
    <property type="entry name" value="NARDILYSIN"/>
    <property type="match status" value="1"/>
</dbReference>
<comment type="cofactor">
    <cofactor evidence="1">
        <name>Zn(2+)</name>
        <dbReference type="ChEBI" id="CHEBI:29105"/>
    </cofactor>
</comment>
<feature type="domain" description="Peptidase M16 N-terminal" evidence="8">
    <location>
        <begin position="55"/>
        <end position="173"/>
    </location>
</feature>
<evidence type="ECO:0000256" key="4">
    <source>
        <dbReference type="ARBA" id="ARBA00022723"/>
    </source>
</evidence>
<evidence type="ECO:0000256" key="1">
    <source>
        <dbReference type="ARBA" id="ARBA00001947"/>
    </source>
</evidence>
<feature type="domain" description="Peptidase M16 C-terminal" evidence="9">
    <location>
        <begin position="214"/>
        <end position="394"/>
    </location>
</feature>
<name>A0A381WGP1_9ZZZZ</name>
<dbReference type="Pfam" id="PF05193">
    <property type="entry name" value="Peptidase_M16_C"/>
    <property type="match status" value="1"/>
</dbReference>
<dbReference type="InterPro" id="IPR001431">
    <property type="entry name" value="Pept_M16_Zn_BS"/>
</dbReference>
<evidence type="ECO:0000259" key="11">
    <source>
        <dbReference type="Pfam" id="PF22456"/>
    </source>
</evidence>
<dbReference type="GO" id="GO:0005737">
    <property type="term" value="C:cytoplasm"/>
    <property type="evidence" value="ECO:0007669"/>
    <property type="project" value="UniProtKB-ARBA"/>
</dbReference>
<dbReference type="AlphaFoldDB" id="A0A381WGP1"/>
<dbReference type="Pfam" id="PF00675">
    <property type="entry name" value="Peptidase_M16"/>
    <property type="match status" value="1"/>
</dbReference>
<keyword evidence="4" id="KW-0479">Metal-binding</keyword>
<dbReference type="FunFam" id="3.30.830.10:FF:000012">
    <property type="entry name" value="Protease 3"/>
    <property type="match status" value="1"/>
</dbReference>
<evidence type="ECO:0000259" key="10">
    <source>
        <dbReference type="Pfam" id="PF16187"/>
    </source>
</evidence>
<dbReference type="GO" id="GO:0046872">
    <property type="term" value="F:metal ion binding"/>
    <property type="evidence" value="ECO:0007669"/>
    <property type="project" value="UniProtKB-KW"/>
</dbReference>
<dbReference type="GO" id="GO:0006508">
    <property type="term" value="P:proteolysis"/>
    <property type="evidence" value="ECO:0007669"/>
    <property type="project" value="UniProtKB-KW"/>
</dbReference>
<evidence type="ECO:0000256" key="7">
    <source>
        <dbReference type="ARBA" id="ARBA00023049"/>
    </source>
</evidence>
<evidence type="ECO:0000256" key="3">
    <source>
        <dbReference type="ARBA" id="ARBA00022670"/>
    </source>
</evidence>
<evidence type="ECO:0000256" key="5">
    <source>
        <dbReference type="ARBA" id="ARBA00022801"/>
    </source>
</evidence>
<evidence type="ECO:0000259" key="9">
    <source>
        <dbReference type="Pfam" id="PF05193"/>
    </source>
</evidence>
<feature type="non-terminal residue" evidence="12">
    <location>
        <position position="1"/>
    </location>
</feature>
<dbReference type="InterPro" id="IPR054734">
    <property type="entry name" value="PqqF-like_C_4"/>
</dbReference>
<comment type="similarity">
    <text evidence="2">Belongs to the peptidase M16 family.</text>
</comment>
<feature type="domain" description="Coenzyme PQQ synthesis protein F-like C-terminal lobe" evidence="11">
    <location>
        <begin position="779"/>
        <end position="878"/>
    </location>
</feature>
<dbReference type="Gene3D" id="3.30.830.10">
    <property type="entry name" value="Metalloenzyme, LuxS/M16 peptidase-like"/>
    <property type="match status" value="4"/>
</dbReference>
<dbReference type="Pfam" id="PF16187">
    <property type="entry name" value="Peptidase_M16_M"/>
    <property type="match status" value="1"/>
</dbReference>
<accession>A0A381WGP1</accession>
<dbReference type="InterPro" id="IPR007863">
    <property type="entry name" value="Peptidase_M16_C"/>
</dbReference>
<evidence type="ECO:0000259" key="8">
    <source>
        <dbReference type="Pfam" id="PF00675"/>
    </source>
</evidence>
<keyword evidence="3" id="KW-0645">Protease</keyword>
<feature type="domain" description="Peptidase M16 middle/third" evidence="10">
    <location>
        <begin position="400"/>
        <end position="678"/>
    </location>
</feature>
<sequence length="960" mass="107958">SVKMLRYLAGLLVFLLATSVTFAQNYEAGQAVADIITSPSDDRSYLAHRLKNGLRVLLISDPHTDKAAAALDVRVGSGSDPEERPGLAHLLEHMLFLGTEQYPEAGEYQAFIQQHGGSDNAYTMPNHTNYYFDIQSQYLRGALERFSQFFVAPLFNPRFVERERGVVHAEFSAKLKSDGRRYLAARRQAFDSRHPESSFAVGDEKTLADREGDLVRKDLIGFYEAHYRAESMTLVVLGRESTGLLRDWVEKLFEGVPAGKIIAPPTEVPIYPLGTLPLLQKIIPVKEIRQAVFSFAIPSALDEYAAKPLSYIANLLGDEGPGSLFALLKEQGWAEGLSAGGGLSYEHYGTFEVTISLTESGLENYQHIGAWLFALIRQISEEGVTSWVFDEQRKLAEIDFRFREDIEAYTLVRAFAARMHDYPVQDLYYAPYRYDKFNKELILSYLDHLQPRNLHLLLVGPELETDQVETHYGVHYSLETLPADVFEDWSGSLTNPDLSLPKPNPFLAVDLELRQEQLEVSKPTRIDIQDGFTLWFDHDISYGSPRGNFYVSIRSPHARTTPREAVLTNLYAAVVADQLNAFSYPAQLAGLEFKLYDHQRGFTLKISGYTDKQAVLLETILAALRVPEVTSERFDRLQNNLVQQLRNLALEQPYEQAIADLRRLLLDTIWWPNAKIEAAEAATPEALEAFVPQLLESVESVALAHGNYTREETLSLAALVAGELLGTNRASVVPHGQVVRLAASEARVRTLPIDHPDAVLALYLQGGSHELSDRAKYYLAGQVMNAPFYQSLRTEQQMGYFVFCGAMDVMQSPGLVFIVQSPNQAPDAIEAAMIEFLHDYGASIDSMTDAEFEQHRSSLVGHVMRQEEKLWDRSSRYWLEIDRNDYGFDSRERLAAAINEVSLDDFRKFFQTSVLDLARPRLVVRSFGAVKGAEAALSRNEIVDPLAFRSSLGRLFPVDE</sequence>
<organism evidence="12">
    <name type="scientific">marine metagenome</name>
    <dbReference type="NCBI Taxonomy" id="408172"/>
    <lineage>
        <taxon>unclassified sequences</taxon>
        <taxon>metagenomes</taxon>
        <taxon>ecological metagenomes</taxon>
    </lineage>
</organism>
<proteinExistence type="inferred from homology"/>
<dbReference type="InterPro" id="IPR011249">
    <property type="entry name" value="Metalloenz_LuxS/M16"/>
</dbReference>
<dbReference type="InterPro" id="IPR032632">
    <property type="entry name" value="Peptidase_M16_M"/>
</dbReference>
<dbReference type="GO" id="GO:0004222">
    <property type="term" value="F:metalloendopeptidase activity"/>
    <property type="evidence" value="ECO:0007669"/>
    <property type="project" value="InterPro"/>
</dbReference>
<dbReference type="PANTHER" id="PTHR43690:SF18">
    <property type="entry name" value="INSULIN-DEGRADING ENZYME-RELATED"/>
    <property type="match status" value="1"/>
</dbReference>
<dbReference type="SUPFAM" id="SSF63411">
    <property type="entry name" value="LuxS/MPP-like metallohydrolase"/>
    <property type="match status" value="4"/>
</dbReference>
<evidence type="ECO:0000313" key="12">
    <source>
        <dbReference type="EMBL" id="SVA51127.1"/>
    </source>
</evidence>
<protein>
    <recommendedName>
        <fullName evidence="13">Pitrilysin</fullName>
    </recommendedName>
</protein>
<keyword evidence="5" id="KW-0378">Hydrolase</keyword>
<evidence type="ECO:0000256" key="6">
    <source>
        <dbReference type="ARBA" id="ARBA00022833"/>
    </source>
</evidence>
<gene>
    <name evidence="12" type="ORF">METZ01_LOCUS103981</name>
</gene>
<keyword evidence="6" id="KW-0862">Zinc</keyword>
<keyword evidence="7" id="KW-0482">Metalloprotease</keyword>
<dbReference type="InterPro" id="IPR050626">
    <property type="entry name" value="Peptidase_M16"/>
</dbReference>
<dbReference type="EMBL" id="UINC01011608">
    <property type="protein sequence ID" value="SVA51127.1"/>
    <property type="molecule type" value="Genomic_DNA"/>
</dbReference>